<gene>
    <name evidence="1" type="ORF">IEO21_03214</name>
</gene>
<reference evidence="1" key="1">
    <citation type="submission" date="2020-11" db="EMBL/GenBank/DDBJ databases">
        <authorList>
            <person name="Koelle M."/>
            <person name="Horta M.A.C."/>
            <person name="Nowrousian M."/>
            <person name="Ohm R.A."/>
            <person name="Benz P."/>
            <person name="Pilgard A."/>
        </authorList>
    </citation>
    <scope>NUCLEOTIDE SEQUENCE</scope>
    <source>
        <strain evidence="1">FPRL280</strain>
    </source>
</reference>
<accession>A0A8H7P682</accession>
<comment type="caution">
    <text evidence="1">The sequence shown here is derived from an EMBL/GenBank/DDBJ whole genome shotgun (WGS) entry which is preliminary data.</text>
</comment>
<evidence type="ECO:0000313" key="1">
    <source>
        <dbReference type="EMBL" id="KAF9817755.1"/>
    </source>
</evidence>
<reference evidence="1" key="2">
    <citation type="journal article" name="Front. Microbiol.">
        <title>Degradative Capacity of Two Strains of Rhodonia placenta: From Phenotype to Genotype.</title>
        <authorList>
            <person name="Kolle M."/>
            <person name="Horta M.A.C."/>
            <person name="Nowrousian M."/>
            <person name="Ohm R.A."/>
            <person name="Benz J.P."/>
            <person name="Pilgard A."/>
        </authorList>
    </citation>
    <scope>NUCLEOTIDE SEQUENCE</scope>
    <source>
        <strain evidence="1">FPRL280</strain>
    </source>
</reference>
<name>A0A8H7P682_9APHY</name>
<sequence length="22" mass="2605">MPRPRSNFLPLVRNEMLCCKIS</sequence>
<dbReference type="Proteomes" id="UP000639403">
    <property type="component" value="Unassembled WGS sequence"/>
</dbReference>
<dbReference type="EMBL" id="JADOXO010000038">
    <property type="protein sequence ID" value="KAF9817755.1"/>
    <property type="molecule type" value="Genomic_DNA"/>
</dbReference>
<proteinExistence type="predicted"/>
<protein>
    <submittedName>
        <fullName evidence="1">Uncharacterized protein</fullName>
    </submittedName>
</protein>
<dbReference type="AlphaFoldDB" id="A0A8H7P682"/>
<evidence type="ECO:0000313" key="2">
    <source>
        <dbReference type="Proteomes" id="UP000639403"/>
    </source>
</evidence>
<organism evidence="1 2">
    <name type="scientific">Rhodonia placenta</name>
    <dbReference type="NCBI Taxonomy" id="104341"/>
    <lineage>
        <taxon>Eukaryota</taxon>
        <taxon>Fungi</taxon>
        <taxon>Dikarya</taxon>
        <taxon>Basidiomycota</taxon>
        <taxon>Agaricomycotina</taxon>
        <taxon>Agaricomycetes</taxon>
        <taxon>Polyporales</taxon>
        <taxon>Adustoporiaceae</taxon>
        <taxon>Rhodonia</taxon>
    </lineage>
</organism>